<comment type="caution">
    <text evidence="1">The sequence shown here is derived from an EMBL/GenBank/DDBJ whole genome shotgun (WGS) entry which is preliminary data.</text>
</comment>
<evidence type="ECO:0000313" key="1">
    <source>
        <dbReference type="EMBL" id="KAH7862499.1"/>
    </source>
</evidence>
<sequence length="441" mass="50154">MLALSKVLDDAENEQFTDLAVNGWLDELKDAFYDAEDLVDEIATEALRCKVEAEHTGGQKRFRDYLMSYLISAWNWLLGRGTNSKSEDSGGMNSQLDQMIDMLDHFLKTKDALGLREVAGQNCSQTRLKDDNPKGIFIKVHHFSYVRGFFDGFQKFKEIKEAKCLRTFLQTDRIRSYCWLTAKGYCWRGKKYGIFSSGRFFCSKSDFFTGEWLQETEGSARTNAHPPPIPSLKALRLRHGPEIESFPEGGLPSNLDVLVISICKKLVGCRRDWGLQTLPSLTNFTLEGESEDALESFPEEGLLPSTLRILRIADLPNLKSLNKKGLQHLGSLKTMKIDNCPRLQSLPGEGLQFLGSPKSMDIQNCHQLQSLREEGLPPNLFGLQIVECPLLKARYRREEGRDWHKIAHIPLINIDGEAIFDQAYLGRVDTKDFWINTFYGL</sequence>
<dbReference type="Proteomes" id="UP000828048">
    <property type="component" value="Chromosome 12"/>
</dbReference>
<organism evidence="1 2">
    <name type="scientific">Vaccinium darrowii</name>
    <dbReference type="NCBI Taxonomy" id="229202"/>
    <lineage>
        <taxon>Eukaryota</taxon>
        <taxon>Viridiplantae</taxon>
        <taxon>Streptophyta</taxon>
        <taxon>Embryophyta</taxon>
        <taxon>Tracheophyta</taxon>
        <taxon>Spermatophyta</taxon>
        <taxon>Magnoliopsida</taxon>
        <taxon>eudicotyledons</taxon>
        <taxon>Gunneridae</taxon>
        <taxon>Pentapetalae</taxon>
        <taxon>asterids</taxon>
        <taxon>Ericales</taxon>
        <taxon>Ericaceae</taxon>
        <taxon>Vaccinioideae</taxon>
        <taxon>Vaccinieae</taxon>
        <taxon>Vaccinium</taxon>
    </lineage>
</organism>
<proteinExistence type="predicted"/>
<gene>
    <name evidence="1" type="ORF">Vadar_005723</name>
</gene>
<protein>
    <submittedName>
        <fullName evidence="1">Uncharacterized protein</fullName>
    </submittedName>
</protein>
<evidence type="ECO:0000313" key="2">
    <source>
        <dbReference type="Proteomes" id="UP000828048"/>
    </source>
</evidence>
<reference evidence="1 2" key="1">
    <citation type="journal article" date="2021" name="Hortic Res">
        <title>High-quality reference genome and annotation aids understanding of berry development for evergreen blueberry (Vaccinium darrowii).</title>
        <authorList>
            <person name="Yu J."/>
            <person name="Hulse-Kemp A.M."/>
            <person name="Babiker E."/>
            <person name="Staton M."/>
        </authorList>
    </citation>
    <scope>NUCLEOTIDE SEQUENCE [LARGE SCALE GENOMIC DNA]</scope>
    <source>
        <strain evidence="2">cv. NJ 8807/NJ 8810</strain>
        <tissue evidence="1">Young leaf</tissue>
    </source>
</reference>
<accession>A0ACB7Z9H2</accession>
<keyword evidence="2" id="KW-1185">Reference proteome</keyword>
<name>A0ACB7Z9H2_9ERIC</name>
<dbReference type="EMBL" id="CM037162">
    <property type="protein sequence ID" value="KAH7862499.1"/>
    <property type="molecule type" value="Genomic_DNA"/>
</dbReference>